<dbReference type="GO" id="GO:0006631">
    <property type="term" value="P:fatty acid metabolic process"/>
    <property type="evidence" value="ECO:0007669"/>
    <property type="project" value="TreeGrafter"/>
</dbReference>
<dbReference type="InterPro" id="IPR025110">
    <property type="entry name" value="AMP-bd_C"/>
</dbReference>
<feature type="domain" description="AMP-binding enzyme C-terminal" evidence="4">
    <location>
        <begin position="411"/>
        <end position="487"/>
    </location>
</feature>
<proteinExistence type="inferred from homology"/>
<comment type="similarity">
    <text evidence="1">Belongs to the ATP-dependent AMP-binding enzyme family.</text>
</comment>
<dbReference type="InterPro" id="IPR020845">
    <property type="entry name" value="AMP-binding_CS"/>
</dbReference>
<dbReference type="Pfam" id="PF13193">
    <property type="entry name" value="AMP-binding_C"/>
    <property type="match status" value="1"/>
</dbReference>
<dbReference type="OrthoDB" id="2579187at2"/>
<sequence>MPQTEETFRSFWERRVDATPSADFLVYEGTRQTYAEFDHSLNSLAHGLLAAGVRQGSRLAYHLPNGLDLLRVELAAQKLGAVTVPMIAGLTYPEMTYILEHAEPSHLILDAAGQRTLTEGGGIGARAIRVFVFDGDTAGLDTGENQRPPAPDLDPLAPMSIRYTSGSTGRPKGVIQPSAGFASAGHAIANRLSISGEDNVFSALPLFHTAASHMMLAPAIAAGCAFTLVPQFSRTAFWQQVRDSGGTITLLMPAQISILMTAAPGPGDRDNPLRLIFSHVRSEEFCTRFGVDICTTWAMTETSGMGTLTPAGYDSYRPKLIGRPMPDDAEIKIVGPAGEELPPGEPGELCFRHPHAMIEYYRDERNTASTLRDGWVHSGDLCAMDEAGQAYFHGRLKNVIKRGGENIAGEEVEFTIMEHPAVEECVVCGVADEIYTEEVCATVVVREGCSLSEAEIVRWCARHLSDWKVPRYLRLVHTPLPRLANGKTNRGVVTRKAVADLADAWDRRNEVAIDA</sequence>
<evidence type="ECO:0000256" key="1">
    <source>
        <dbReference type="ARBA" id="ARBA00006432"/>
    </source>
</evidence>
<dbReference type="AlphaFoldDB" id="A0A558ADR6"/>
<evidence type="ECO:0000259" key="4">
    <source>
        <dbReference type="Pfam" id="PF13193"/>
    </source>
</evidence>
<name>A0A558ADR6_9PSEU</name>
<dbReference type="PROSITE" id="PS00455">
    <property type="entry name" value="AMP_BINDING"/>
    <property type="match status" value="1"/>
</dbReference>
<dbReference type="RefSeq" id="WP_144638143.1">
    <property type="nucleotide sequence ID" value="NZ_BNAX01000020.1"/>
</dbReference>
<organism evidence="5 6">
    <name type="scientific">Amycolatopsis acidiphila</name>
    <dbReference type="NCBI Taxonomy" id="715473"/>
    <lineage>
        <taxon>Bacteria</taxon>
        <taxon>Bacillati</taxon>
        <taxon>Actinomycetota</taxon>
        <taxon>Actinomycetes</taxon>
        <taxon>Pseudonocardiales</taxon>
        <taxon>Pseudonocardiaceae</taxon>
        <taxon>Amycolatopsis</taxon>
    </lineage>
</organism>
<evidence type="ECO:0000313" key="5">
    <source>
        <dbReference type="EMBL" id="TVT22401.1"/>
    </source>
</evidence>
<dbReference type="Pfam" id="PF00501">
    <property type="entry name" value="AMP-binding"/>
    <property type="match status" value="1"/>
</dbReference>
<dbReference type="GO" id="GO:0031956">
    <property type="term" value="F:medium-chain fatty acid-CoA ligase activity"/>
    <property type="evidence" value="ECO:0007669"/>
    <property type="project" value="TreeGrafter"/>
</dbReference>
<dbReference type="Gene3D" id="3.40.50.12780">
    <property type="entry name" value="N-terminal domain of ligase-like"/>
    <property type="match status" value="1"/>
</dbReference>
<feature type="domain" description="AMP-dependent synthetase/ligase" evidence="3">
    <location>
        <begin position="13"/>
        <end position="361"/>
    </location>
</feature>
<dbReference type="PANTHER" id="PTHR43201:SF5">
    <property type="entry name" value="MEDIUM-CHAIN ACYL-COA LIGASE ACSF2, MITOCHONDRIAL"/>
    <property type="match status" value="1"/>
</dbReference>
<reference evidence="5 6" key="1">
    <citation type="submission" date="2019-07" db="EMBL/GenBank/DDBJ databases">
        <title>New species of Amycolatopsis and Streptomyces.</title>
        <authorList>
            <person name="Duangmal K."/>
            <person name="Teo W.F.A."/>
            <person name="Lipun K."/>
        </authorList>
    </citation>
    <scope>NUCLEOTIDE SEQUENCE [LARGE SCALE GENOMIC DNA]</scope>
    <source>
        <strain evidence="5 6">JCM 30562</strain>
    </source>
</reference>
<dbReference type="InterPro" id="IPR042099">
    <property type="entry name" value="ANL_N_sf"/>
</dbReference>
<evidence type="ECO:0000256" key="2">
    <source>
        <dbReference type="ARBA" id="ARBA00022598"/>
    </source>
</evidence>
<keyword evidence="2 5" id="KW-0436">Ligase</keyword>
<protein>
    <submittedName>
        <fullName evidence="5">ATP-dependent acyl-CoA ligase</fullName>
    </submittedName>
</protein>
<dbReference type="PANTHER" id="PTHR43201">
    <property type="entry name" value="ACYL-COA SYNTHETASE"/>
    <property type="match status" value="1"/>
</dbReference>
<keyword evidence="6" id="KW-1185">Reference proteome</keyword>
<dbReference type="Gene3D" id="3.30.300.30">
    <property type="match status" value="1"/>
</dbReference>
<dbReference type="InterPro" id="IPR000873">
    <property type="entry name" value="AMP-dep_synth/lig_dom"/>
</dbReference>
<dbReference type="SUPFAM" id="SSF56801">
    <property type="entry name" value="Acetyl-CoA synthetase-like"/>
    <property type="match status" value="1"/>
</dbReference>
<evidence type="ECO:0000313" key="6">
    <source>
        <dbReference type="Proteomes" id="UP000318578"/>
    </source>
</evidence>
<accession>A0A558ADR6</accession>
<gene>
    <name evidence="5" type="ORF">FNH06_13480</name>
</gene>
<comment type="caution">
    <text evidence="5">The sequence shown here is derived from an EMBL/GenBank/DDBJ whole genome shotgun (WGS) entry which is preliminary data.</text>
</comment>
<evidence type="ECO:0000259" key="3">
    <source>
        <dbReference type="Pfam" id="PF00501"/>
    </source>
</evidence>
<dbReference type="EMBL" id="VJZA01000018">
    <property type="protein sequence ID" value="TVT22401.1"/>
    <property type="molecule type" value="Genomic_DNA"/>
</dbReference>
<dbReference type="Proteomes" id="UP000318578">
    <property type="component" value="Unassembled WGS sequence"/>
</dbReference>
<dbReference type="InterPro" id="IPR045851">
    <property type="entry name" value="AMP-bd_C_sf"/>
</dbReference>